<dbReference type="SUPFAM" id="SSF46626">
    <property type="entry name" value="Cytochrome c"/>
    <property type="match status" value="1"/>
</dbReference>
<dbReference type="Proteomes" id="UP001227964">
    <property type="component" value="Unassembled WGS sequence"/>
</dbReference>
<evidence type="ECO:0000313" key="12">
    <source>
        <dbReference type="Proteomes" id="UP001227964"/>
    </source>
</evidence>
<keyword evidence="12" id="KW-1185">Reference proteome</keyword>
<evidence type="ECO:0000256" key="5">
    <source>
        <dbReference type="ARBA" id="ARBA00022982"/>
    </source>
</evidence>
<keyword evidence="5" id="KW-0249">Electron transport</keyword>
<evidence type="ECO:0000256" key="4">
    <source>
        <dbReference type="ARBA" id="ARBA00022723"/>
    </source>
</evidence>
<keyword evidence="4 8" id="KW-0479">Metal-binding</keyword>
<keyword evidence="9" id="KW-0732">Signal</keyword>
<evidence type="ECO:0000256" key="2">
    <source>
        <dbReference type="ARBA" id="ARBA00022448"/>
    </source>
</evidence>
<name>A0ABT7IKD5_9GAMM</name>
<dbReference type="RefSeq" id="WP_285393549.1">
    <property type="nucleotide sequence ID" value="NZ_JASSVS010000015.1"/>
</dbReference>
<gene>
    <name evidence="11" type="ORF">QPM17_20905</name>
</gene>
<keyword evidence="3 8" id="KW-0349">Heme</keyword>
<dbReference type="PRINTS" id="PR00606">
    <property type="entry name" value="CYTCHROMECID"/>
</dbReference>
<evidence type="ECO:0000256" key="8">
    <source>
        <dbReference type="PROSITE-ProRule" id="PRU00433"/>
    </source>
</evidence>
<dbReference type="Gene3D" id="1.10.760.10">
    <property type="entry name" value="Cytochrome c-like domain"/>
    <property type="match status" value="1"/>
</dbReference>
<dbReference type="EMBL" id="JASSVS010000015">
    <property type="protein sequence ID" value="MDL0433608.1"/>
    <property type="molecule type" value="Genomic_DNA"/>
</dbReference>
<evidence type="ECO:0000256" key="7">
    <source>
        <dbReference type="ARBA" id="ARBA00031244"/>
    </source>
</evidence>
<organism evidence="11 12">
    <name type="scientific">Marinobacter azerbaijanicus</name>
    <dbReference type="NCBI Taxonomy" id="3050455"/>
    <lineage>
        <taxon>Bacteria</taxon>
        <taxon>Pseudomonadati</taxon>
        <taxon>Pseudomonadota</taxon>
        <taxon>Gammaproteobacteria</taxon>
        <taxon>Pseudomonadales</taxon>
        <taxon>Marinobacteraceae</taxon>
        <taxon>Marinobacter</taxon>
    </lineage>
</organism>
<protein>
    <recommendedName>
        <fullName evidence="1">Cytochrome c-551</fullName>
    </recommendedName>
    <alternativeName>
        <fullName evidence="7">Cytochrome c551</fullName>
    </alternativeName>
</protein>
<evidence type="ECO:0000256" key="9">
    <source>
        <dbReference type="SAM" id="SignalP"/>
    </source>
</evidence>
<feature type="signal peptide" evidence="9">
    <location>
        <begin position="1"/>
        <end position="23"/>
    </location>
</feature>
<keyword evidence="6 8" id="KW-0408">Iron</keyword>
<feature type="domain" description="Cytochrome c" evidence="10">
    <location>
        <begin position="22"/>
        <end position="114"/>
    </location>
</feature>
<dbReference type="PROSITE" id="PS51007">
    <property type="entry name" value="CYTC"/>
    <property type="match status" value="1"/>
</dbReference>
<reference evidence="11 12" key="1">
    <citation type="submission" date="2023-06" db="EMBL/GenBank/DDBJ databases">
        <title>Marinobacter azerbaijanicus a moderately halophilic, isolated from Urmia Lake in Azerbaijan region of Iran.</title>
        <authorList>
            <person name="Sanchez-Porro C."/>
            <person name="Aghdam E.M."/>
            <person name="Saheb S.M."/>
            <person name="Tarhriz V."/>
            <person name="Kazemi E."/>
            <person name="Ammozegar M.A."/>
            <person name="Ventosa A."/>
            <person name="Hejazi M.S."/>
        </authorList>
    </citation>
    <scope>NUCLEOTIDE SEQUENCE [LARGE SCALE GENOMIC DNA]</scope>
    <source>
        <strain evidence="11 12">TBZ242</strain>
    </source>
</reference>
<sequence>MKSKMLPAMLVGVLCPGIGSAFADSHGMTSMQLAEEKKCTACHAIKESEAMAIAPSFRSIAQRYSMDESDRLVQVVLTGGEGHWGKAEMPDMGVRMDVSQGEAEKLVKWILEMEE</sequence>
<proteinExistence type="predicted"/>
<dbReference type="InterPro" id="IPR002324">
    <property type="entry name" value="Cyt_c_ID"/>
</dbReference>
<comment type="caution">
    <text evidence="11">The sequence shown here is derived from an EMBL/GenBank/DDBJ whole genome shotgun (WGS) entry which is preliminary data.</text>
</comment>
<accession>A0ABT7IKD5</accession>
<evidence type="ECO:0000256" key="1">
    <source>
        <dbReference type="ARBA" id="ARBA00021020"/>
    </source>
</evidence>
<evidence type="ECO:0000256" key="3">
    <source>
        <dbReference type="ARBA" id="ARBA00022617"/>
    </source>
</evidence>
<evidence type="ECO:0000256" key="6">
    <source>
        <dbReference type="ARBA" id="ARBA00023004"/>
    </source>
</evidence>
<evidence type="ECO:0000313" key="11">
    <source>
        <dbReference type="EMBL" id="MDL0433608.1"/>
    </source>
</evidence>
<evidence type="ECO:0000259" key="10">
    <source>
        <dbReference type="PROSITE" id="PS51007"/>
    </source>
</evidence>
<dbReference type="InterPro" id="IPR036909">
    <property type="entry name" value="Cyt_c-like_dom_sf"/>
</dbReference>
<feature type="chain" id="PRO_5045765087" description="Cytochrome c-551" evidence="9">
    <location>
        <begin position="24"/>
        <end position="115"/>
    </location>
</feature>
<keyword evidence="2" id="KW-0813">Transport</keyword>
<dbReference type="Pfam" id="PF00034">
    <property type="entry name" value="Cytochrom_C"/>
    <property type="match status" value="1"/>
</dbReference>
<dbReference type="InterPro" id="IPR009056">
    <property type="entry name" value="Cyt_c-like_dom"/>
</dbReference>